<dbReference type="EMBL" id="BPMT01000024">
    <property type="protein sequence ID" value="GIZ94850.1"/>
    <property type="molecule type" value="Genomic_DNA"/>
</dbReference>
<dbReference type="Proteomes" id="UP000887212">
    <property type="component" value="Unassembled WGS sequence"/>
</dbReference>
<protein>
    <submittedName>
        <fullName evidence="1">Uncharacterized protein</fullName>
    </submittedName>
</protein>
<dbReference type="AlphaFoldDB" id="A0AA37FMD2"/>
<reference evidence="1 4" key="1">
    <citation type="submission" date="2021-07" db="EMBL/GenBank/DDBJ databases">
        <title>Whole genome sequencing of carbapenem-resistant Pseudomonas spp. isolated in Japan.</title>
        <authorList>
            <person name="Suzuki M."/>
            <person name="Maehana S."/>
            <person name="Kitasato H."/>
        </authorList>
    </citation>
    <scope>NUCLEOTIDE SEQUENCE</scope>
    <source>
        <strain evidence="1">KAM435</strain>
        <strain evidence="2 4">KAM436</strain>
    </source>
</reference>
<comment type="caution">
    <text evidence="1">The sequence shown here is derived from an EMBL/GenBank/DDBJ whole genome shotgun (WGS) entry which is preliminary data.</text>
</comment>
<organism evidence="1 3">
    <name type="scientific">Aquipseudomonas alcaligenes</name>
    <name type="common">Pseudomonas alcaligenes</name>
    <dbReference type="NCBI Taxonomy" id="43263"/>
    <lineage>
        <taxon>Bacteria</taxon>
        <taxon>Pseudomonadati</taxon>
        <taxon>Pseudomonadota</taxon>
        <taxon>Gammaproteobacteria</taxon>
        <taxon>Pseudomonadales</taxon>
        <taxon>Pseudomonadaceae</taxon>
        <taxon>Aquipseudomonas</taxon>
    </lineage>
</organism>
<proteinExistence type="predicted"/>
<evidence type="ECO:0000313" key="4">
    <source>
        <dbReference type="Proteomes" id="UP000887228"/>
    </source>
</evidence>
<dbReference type="Proteomes" id="UP000887228">
    <property type="component" value="Unassembled WGS sequence"/>
</dbReference>
<evidence type="ECO:0000313" key="3">
    <source>
        <dbReference type="Proteomes" id="UP000887212"/>
    </source>
</evidence>
<sequence length="170" mass="17743">MVRRAQGGTEHQLALGGIGRRFQQAAYGYTVEQQVEGLHDHLQRMQNGILAEVLRRQRRQPIGGACRVAMLVVPTIFPAGGELATGAGALLIHAAARATADLALQRDATHRFARGTAHGDMVGSDLLDPLIGHGAAGGLAFAPIEGHAKIGAAGTTTEARMGFGHGRATE</sequence>
<dbReference type="EMBL" id="BPMS01000026">
    <property type="protein sequence ID" value="GIZ90467.1"/>
    <property type="molecule type" value="Genomic_DNA"/>
</dbReference>
<evidence type="ECO:0000313" key="2">
    <source>
        <dbReference type="EMBL" id="GIZ94850.1"/>
    </source>
</evidence>
<gene>
    <name evidence="1" type="ORF">KAM435_37940</name>
    <name evidence="2" type="ORF">KAM436_38180</name>
</gene>
<accession>A0AA37FMD2</accession>
<evidence type="ECO:0000313" key="1">
    <source>
        <dbReference type="EMBL" id="GIZ90467.1"/>
    </source>
</evidence>
<name>A0AA37FMD2_AQUAC</name>